<comment type="caution">
    <text evidence="2">The sequence shown here is derived from an EMBL/GenBank/DDBJ whole genome shotgun (WGS) entry which is preliminary data.</text>
</comment>
<dbReference type="EMBL" id="JBIAPI010000002">
    <property type="protein sequence ID" value="MFF3224084.1"/>
    <property type="molecule type" value="Genomic_DNA"/>
</dbReference>
<dbReference type="Proteomes" id="UP001601948">
    <property type="component" value="Unassembled WGS sequence"/>
</dbReference>
<accession>A0ABW6QS73</accession>
<evidence type="ECO:0000256" key="1">
    <source>
        <dbReference type="SAM" id="MobiDB-lite"/>
    </source>
</evidence>
<sequence length="317" mass="35184">MTDKNVHITVFQLSGWKARLLDRIADLAARQSLVLHTEYPGYRDGDGRGGAAIEGWRSRLRSLDTLRTELEIRAELAGVDIELIGAARESGHSELHWNHLADYPLTVAPDELDRAPLLDAITEDMWTLEHMAAVEAARQEEGRHFTPDPAAQQQYQRNMIALRTRVNRTAATVELTETEQAEMLYRDHGDWIRLVSRTVYGYAKLELEEHWYAYAWPGIEWDAHRVNAGPVDEGELTELSTPAPEPGVLISEAVRALGVDIDEARVEAFIYGGDVLDHLASMVASSPGETTAASWGSEPVGEALARPPEFGTLADPE</sequence>
<reference evidence="2 3" key="1">
    <citation type="submission" date="2024-10" db="EMBL/GenBank/DDBJ databases">
        <title>The Natural Products Discovery Center: Release of the First 8490 Sequenced Strains for Exploring Actinobacteria Biosynthetic Diversity.</title>
        <authorList>
            <person name="Kalkreuter E."/>
            <person name="Kautsar S.A."/>
            <person name="Yang D."/>
            <person name="Bader C.D."/>
            <person name="Teijaro C.N."/>
            <person name="Fluegel L."/>
            <person name="Davis C.M."/>
            <person name="Simpson J.R."/>
            <person name="Lauterbach L."/>
            <person name="Steele A.D."/>
            <person name="Gui C."/>
            <person name="Meng S."/>
            <person name="Li G."/>
            <person name="Viehrig K."/>
            <person name="Ye F."/>
            <person name="Su P."/>
            <person name="Kiefer A.F."/>
            <person name="Nichols A."/>
            <person name="Cepeda A.J."/>
            <person name="Yan W."/>
            <person name="Fan B."/>
            <person name="Jiang Y."/>
            <person name="Adhikari A."/>
            <person name="Zheng C.-J."/>
            <person name="Schuster L."/>
            <person name="Cowan T.M."/>
            <person name="Smanski M.J."/>
            <person name="Chevrette M.G."/>
            <person name="De Carvalho L.P.S."/>
            <person name="Shen B."/>
        </authorList>
    </citation>
    <scope>NUCLEOTIDE SEQUENCE [LARGE SCALE GENOMIC DNA]</scope>
    <source>
        <strain evidence="2 3">NPDC003040</strain>
    </source>
</reference>
<dbReference type="RefSeq" id="WP_387717413.1">
    <property type="nucleotide sequence ID" value="NZ_JBIAPI010000002.1"/>
</dbReference>
<name>A0ABW6QS73_9NOCA</name>
<feature type="region of interest" description="Disordered" evidence="1">
    <location>
        <begin position="288"/>
        <end position="317"/>
    </location>
</feature>
<proteinExistence type="predicted"/>
<organism evidence="2 3">
    <name type="scientific">Nocardia suismassiliense</name>
    <dbReference type="NCBI Taxonomy" id="2077092"/>
    <lineage>
        <taxon>Bacteria</taxon>
        <taxon>Bacillati</taxon>
        <taxon>Actinomycetota</taxon>
        <taxon>Actinomycetes</taxon>
        <taxon>Mycobacteriales</taxon>
        <taxon>Nocardiaceae</taxon>
        <taxon>Nocardia</taxon>
    </lineage>
</organism>
<protein>
    <submittedName>
        <fullName evidence="2">Uncharacterized protein</fullName>
    </submittedName>
</protein>
<evidence type="ECO:0000313" key="2">
    <source>
        <dbReference type="EMBL" id="MFF3224084.1"/>
    </source>
</evidence>
<keyword evidence="3" id="KW-1185">Reference proteome</keyword>
<gene>
    <name evidence="2" type="ORF">ACFYV7_14930</name>
</gene>
<evidence type="ECO:0000313" key="3">
    <source>
        <dbReference type="Proteomes" id="UP001601948"/>
    </source>
</evidence>